<dbReference type="InterPro" id="IPR036390">
    <property type="entry name" value="WH_DNA-bd_sf"/>
</dbReference>
<dbReference type="AlphaFoldDB" id="A0AAF0BNA7"/>
<sequence length="108" mass="12193">MAFRGLADPTRRQIMVMLTDHDQSIGEISEQFNMTRAAVKKHLTILEEGGLIRVRKSGRERINQIDPSGFQAIQFWLRQFDSIWAGRLQRLIAAAEAAEAAQNSKPEG</sequence>
<dbReference type="GO" id="GO:0003700">
    <property type="term" value="F:DNA-binding transcription factor activity"/>
    <property type="evidence" value="ECO:0007669"/>
    <property type="project" value="InterPro"/>
</dbReference>
<dbReference type="InterPro" id="IPR001845">
    <property type="entry name" value="HTH_ArsR_DNA-bd_dom"/>
</dbReference>
<dbReference type="PANTHER" id="PTHR38600:SF2">
    <property type="entry name" value="SLL0088 PROTEIN"/>
    <property type="match status" value="1"/>
</dbReference>
<dbReference type="PROSITE" id="PS50987">
    <property type="entry name" value="HTH_ARSR_2"/>
    <property type="match status" value="1"/>
</dbReference>
<dbReference type="RefSeq" id="WP_289505654.1">
    <property type="nucleotide sequence ID" value="NZ_CP116805.1"/>
</dbReference>
<dbReference type="InterPro" id="IPR036388">
    <property type="entry name" value="WH-like_DNA-bd_sf"/>
</dbReference>
<evidence type="ECO:0000313" key="3">
    <source>
        <dbReference type="Proteomes" id="UP001217500"/>
    </source>
</evidence>
<accession>A0AAF0BNA7</accession>
<dbReference type="SUPFAM" id="SSF46785">
    <property type="entry name" value="Winged helix' DNA-binding domain"/>
    <property type="match status" value="1"/>
</dbReference>
<proteinExistence type="predicted"/>
<protein>
    <submittedName>
        <fullName evidence="2">Metalloregulator ArsR/SmtB family transcription factor</fullName>
    </submittedName>
</protein>
<evidence type="ECO:0000313" key="2">
    <source>
        <dbReference type="EMBL" id="WCL55800.1"/>
    </source>
</evidence>
<dbReference type="PRINTS" id="PR00778">
    <property type="entry name" value="HTHARSR"/>
</dbReference>
<feature type="domain" description="HTH arsR-type" evidence="1">
    <location>
        <begin position="1"/>
        <end position="87"/>
    </location>
</feature>
<dbReference type="Pfam" id="PF01022">
    <property type="entry name" value="HTH_5"/>
    <property type="match status" value="1"/>
</dbReference>
<dbReference type="CDD" id="cd00090">
    <property type="entry name" value="HTH_ARSR"/>
    <property type="match status" value="1"/>
</dbReference>
<dbReference type="Gene3D" id="1.10.10.10">
    <property type="entry name" value="Winged helix-like DNA-binding domain superfamily/Winged helix DNA-binding domain"/>
    <property type="match status" value="1"/>
</dbReference>
<name>A0AAF0BNA7_9PROT</name>
<evidence type="ECO:0000259" key="1">
    <source>
        <dbReference type="PROSITE" id="PS50987"/>
    </source>
</evidence>
<dbReference type="NCBIfam" id="NF033788">
    <property type="entry name" value="HTH_metalloreg"/>
    <property type="match status" value="1"/>
</dbReference>
<dbReference type="SMART" id="SM00418">
    <property type="entry name" value="HTH_ARSR"/>
    <property type="match status" value="1"/>
</dbReference>
<organism evidence="2 3">
    <name type="scientific">Gimibacter soli</name>
    <dbReference type="NCBI Taxonomy" id="3024400"/>
    <lineage>
        <taxon>Bacteria</taxon>
        <taxon>Pseudomonadati</taxon>
        <taxon>Pseudomonadota</taxon>
        <taxon>Alphaproteobacteria</taxon>
        <taxon>Kordiimonadales</taxon>
        <taxon>Temperatibacteraceae</taxon>
        <taxon>Gimibacter</taxon>
    </lineage>
</organism>
<dbReference type="EMBL" id="CP116805">
    <property type="protein sequence ID" value="WCL55800.1"/>
    <property type="molecule type" value="Genomic_DNA"/>
</dbReference>
<reference evidence="2" key="1">
    <citation type="submission" date="2023-01" db="EMBL/GenBank/DDBJ databases">
        <title>The genome sequence of Kordiimonadaceae bacterium 6D33.</title>
        <authorList>
            <person name="Liu Y."/>
        </authorList>
    </citation>
    <scope>NUCLEOTIDE SEQUENCE</scope>
    <source>
        <strain evidence="2">6D33</strain>
    </source>
</reference>
<dbReference type="Proteomes" id="UP001217500">
    <property type="component" value="Chromosome"/>
</dbReference>
<dbReference type="KEGG" id="gso:PH603_13065"/>
<gene>
    <name evidence="2" type="ORF">PH603_13065</name>
</gene>
<keyword evidence="3" id="KW-1185">Reference proteome</keyword>
<dbReference type="InterPro" id="IPR011991">
    <property type="entry name" value="ArsR-like_HTH"/>
</dbReference>
<dbReference type="PANTHER" id="PTHR38600">
    <property type="entry name" value="TRANSCRIPTIONAL REGULATORY PROTEIN"/>
    <property type="match status" value="1"/>
</dbReference>